<protein>
    <recommendedName>
        <fullName evidence="1">Calcineurin-like phosphoesterase domain-containing protein</fullName>
    </recommendedName>
</protein>
<keyword evidence="3" id="KW-1185">Reference proteome</keyword>
<dbReference type="Proteomes" id="UP000326287">
    <property type="component" value="Chromosome"/>
</dbReference>
<proteinExistence type="predicted"/>
<feature type="domain" description="Calcineurin-like phosphoesterase" evidence="1">
    <location>
        <begin position="3"/>
        <end position="209"/>
    </location>
</feature>
<dbReference type="KEGG" id="halc:EY643_08915"/>
<dbReference type="GO" id="GO:0016787">
    <property type="term" value="F:hydrolase activity"/>
    <property type="evidence" value="ECO:0007669"/>
    <property type="project" value="InterPro"/>
</dbReference>
<dbReference type="AlphaFoldDB" id="A0A5P9NLG2"/>
<dbReference type="CDD" id="cd00838">
    <property type="entry name" value="MPP_superfamily"/>
    <property type="match status" value="1"/>
</dbReference>
<dbReference type="SUPFAM" id="SSF56300">
    <property type="entry name" value="Metallo-dependent phosphatases"/>
    <property type="match status" value="1"/>
</dbReference>
<dbReference type="RefSeq" id="WP_152661875.1">
    <property type="nucleotide sequence ID" value="NZ_CP036422.1"/>
</dbReference>
<reference evidence="2 3" key="1">
    <citation type="submission" date="2019-02" db="EMBL/GenBank/DDBJ databases">
        <authorList>
            <person name="Li S.-H."/>
        </authorList>
    </citation>
    <scope>NUCLEOTIDE SEQUENCE [LARGE SCALE GENOMIC DNA]</scope>
    <source>
        <strain evidence="2 3">IMCC14385</strain>
    </source>
</reference>
<gene>
    <name evidence="2" type="ORF">EY643_08915</name>
</gene>
<name>A0A5P9NLG2_9GAMM</name>
<dbReference type="Pfam" id="PF00149">
    <property type="entry name" value="Metallophos"/>
    <property type="match status" value="1"/>
</dbReference>
<dbReference type="Gene3D" id="3.60.21.10">
    <property type="match status" value="1"/>
</dbReference>
<dbReference type="InterPro" id="IPR004843">
    <property type="entry name" value="Calcineurin-like_PHP"/>
</dbReference>
<evidence type="ECO:0000259" key="1">
    <source>
        <dbReference type="Pfam" id="PF00149"/>
    </source>
</evidence>
<sequence length="305" mass="35181">MPRIFAISDLHVDYPENLRYMLSLSNNDYLDDTLIIAGDVSDSLSLLEKLLVSLQQKFAQLVYVPGNHELWVRDEAAADSLEKFHDIVDLCQRLGVYTEPFRVGKGQSAVWLVPLYSWYRTAEADRHTLLINKEGEDWKNSYWMDNYYCRWPDRFDQDCGAIADHFLSLNNEAIARSYDAPILSFSHFLPRKELIFDQLEAAARFCQEGAVIPSYPKDPAPTFNFTRVAGCDKLDEQIRRLGAVMHVYGHQHHQRNRSIAGVTYVSNCLGYARERDRLGGYVAPKLLWCDGIFLEPEEVFDDTFH</sequence>
<dbReference type="InterPro" id="IPR052963">
    <property type="entry name" value="Pantetheine_PDE"/>
</dbReference>
<evidence type="ECO:0000313" key="3">
    <source>
        <dbReference type="Proteomes" id="UP000326287"/>
    </source>
</evidence>
<organism evidence="2 3">
    <name type="scientific">Halioglobus maricola</name>
    <dbReference type="NCBI Taxonomy" id="2601894"/>
    <lineage>
        <taxon>Bacteria</taxon>
        <taxon>Pseudomonadati</taxon>
        <taxon>Pseudomonadota</taxon>
        <taxon>Gammaproteobacteria</taxon>
        <taxon>Cellvibrionales</taxon>
        <taxon>Halieaceae</taxon>
        <taxon>Halioglobus</taxon>
    </lineage>
</organism>
<dbReference type="PANTHER" id="PTHR36492">
    <property type="match status" value="1"/>
</dbReference>
<dbReference type="InterPro" id="IPR029052">
    <property type="entry name" value="Metallo-depent_PP-like"/>
</dbReference>
<evidence type="ECO:0000313" key="2">
    <source>
        <dbReference type="EMBL" id="QFU75768.1"/>
    </source>
</evidence>
<dbReference type="PANTHER" id="PTHR36492:SF2">
    <property type="entry name" value="[ACYL-CARRIER-PROTEIN] PHOSPHODIESTERASE PPTH"/>
    <property type="match status" value="1"/>
</dbReference>
<dbReference type="EMBL" id="CP036422">
    <property type="protein sequence ID" value="QFU75768.1"/>
    <property type="molecule type" value="Genomic_DNA"/>
</dbReference>
<accession>A0A5P9NLG2</accession>
<dbReference type="OrthoDB" id="9013891at2"/>